<feature type="compositionally biased region" description="Polar residues" evidence="1">
    <location>
        <begin position="590"/>
        <end position="609"/>
    </location>
</feature>
<protein>
    <submittedName>
        <fullName evidence="2">Uncharacterized protein</fullName>
    </submittedName>
</protein>
<gene>
    <name evidence="2" type="ORF">NA56DRAFT_390095</name>
</gene>
<proteinExistence type="predicted"/>
<keyword evidence="3" id="KW-1185">Reference proteome</keyword>
<feature type="region of interest" description="Disordered" evidence="1">
    <location>
        <begin position="581"/>
        <end position="672"/>
    </location>
</feature>
<dbReference type="OrthoDB" id="5400409at2759"/>
<accession>A0A2J6QI70</accession>
<evidence type="ECO:0000313" key="3">
    <source>
        <dbReference type="Proteomes" id="UP000235672"/>
    </source>
</evidence>
<dbReference type="EMBL" id="KZ613469">
    <property type="protein sequence ID" value="PMD25960.1"/>
    <property type="molecule type" value="Genomic_DNA"/>
</dbReference>
<feature type="compositionally biased region" description="Low complexity" evidence="1">
    <location>
        <begin position="639"/>
        <end position="668"/>
    </location>
</feature>
<evidence type="ECO:0000256" key="1">
    <source>
        <dbReference type="SAM" id="MobiDB-lite"/>
    </source>
</evidence>
<sequence>MPFFSAADLYHGANAAWNIYQLGWNRDLNASRQYQDFWNDVRSLAENLGRTWSVVENAQDAWKQHSLPLLASPGLPSQKDWDLTSLREIIGDYYKTLTDCENLLRENPEFRKNRNFVYNIEWNLVVQPKVEQLRKRLEFHNTKILVLLKPLELTLLSDIRRDLARIHQDLANRIDAVHQTLLQLKGLLIQDVEQALSEQERAIVLDLEIPAEIENKFQIAAERSHSNSRTTGMFPLQAGADAFVQFFKESTKSFTPRGSFLDERTPPPLQYLALLKCVWIMRCLSACEELRTAPSDSQWHRYVHQLEENLWTECQRFKAPLGQELIPPDLSELRNDEVYDIWPAEKIGDYMSRHTEEKSLEEVLSFPMPTQSRSLHRDLKVHKLGSTRYRIVESIEDKSSASIRREEQKLVIDLKTVNFTPLYAIPSSTPKAFKVHIASEIADITPMFLESTHIFSFQHLLTGYKVFGGYDQAMVTVSFTISGKSETLEEHGRLQLWLPKRFESSSTVSSSASNIIPSRFGSTCTSDNPSVETMPLANNRSDYNSTLFASPTSSVSPFSQYNPPFSSNIFGESSAAGSFRDNTMYPRMTMPTNPSIPNPVNRSGSSISTGEGRESMTSSRPSSFSTPNKLTKRRPSERPPSITPSTKTISSVTSRTSVTSITTVSTDTGKAHIHAKPAKPLLVIFLKSKKASEKFAIVAIQIDEKTLVERERCKCRNSKSDCRDSCIERLGGGNLLAQRWDSDDGLGSWNLARLGVHQRKELPEDGWENLKRVKLKFDTLDGRFCHHKRIPKIGIDGIPRAP</sequence>
<evidence type="ECO:0000313" key="2">
    <source>
        <dbReference type="EMBL" id="PMD25960.1"/>
    </source>
</evidence>
<dbReference type="AlphaFoldDB" id="A0A2J6QI70"/>
<organism evidence="2 3">
    <name type="scientific">Hyaloscypha hepaticicola</name>
    <dbReference type="NCBI Taxonomy" id="2082293"/>
    <lineage>
        <taxon>Eukaryota</taxon>
        <taxon>Fungi</taxon>
        <taxon>Dikarya</taxon>
        <taxon>Ascomycota</taxon>
        <taxon>Pezizomycotina</taxon>
        <taxon>Leotiomycetes</taxon>
        <taxon>Helotiales</taxon>
        <taxon>Hyaloscyphaceae</taxon>
        <taxon>Hyaloscypha</taxon>
    </lineage>
</organism>
<feature type="compositionally biased region" description="Low complexity" evidence="1">
    <location>
        <begin position="615"/>
        <end position="627"/>
    </location>
</feature>
<name>A0A2J6QI70_9HELO</name>
<reference evidence="2 3" key="1">
    <citation type="submission" date="2016-05" db="EMBL/GenBank/DDBJ databases">
        <title>A degradative enzymes factory behind the ericoid mycorrhizal symbiosis.</title>
        <authorList>
            <consortium name="DOE Joint Genome Institute"/>
            <person name="Martino E."/>
            <person name="Morin E."/>
            <person name="Grelet G."/>
            <person name="Kuo A."/>
            <person name="Kohler A."/>
            <person name="Daghino S."/>
            <person name="Barry K."/>
            <person name="Choi C."/>
            <person name="Cichocki N."/>
            <person name="Clum A."/>
            <person name="Copeland A."/>
            <person name="Hainaut M."/>
            <person name="Haridas S."/>
            <person name="Labutti K."/>
            <person name="Lindquist E."/>
            <person name="Lipzen A."/>
            <person name="Khouja H.-R."/>
            <person name="Murat C."/>
            <person name="Ohm R."/>
            <person name="Olson A."/>
            <person name="Spatafora J."/>
            <person name="Veneault-Fourrey C."/>
            <person name="Henrissat B."/>
            <person name="Grigoriev I."/>
            <person name="Martin F."/>
            <person name="Perotto S."/>
        </authorList>
    </citation>
    <scope>NUCLEOTIDE SEQUENCE [LARGE SCALE GENOMIC DNA]</scope>
    <source>
        <strain evidence="2 3">UAMH 7357</strain>
    </source>
</reference>
<dbReference type="Proteomes" id="UP000235672">
    <property type="component" value="Unassembled WGS sequence"/>
</dbReference>